<accession>A0A183E4B3</accession>
<dbReference type="Gene3D" id="1.25.40.10">
    <property type="entry name" value="Tetratricopeptide repeat domain"/>
    <property type="match status" value="1"/>
</dbReference>
<organism evidence="1">
    <name type="scientific">Gongylonema pulchrum</name>
    <dbReference type="NCBI Taxonomy" id="637853"/>
    <lineage>
        <taxon>Eukaryota</taxon>
        <taxon>Metazoa</taxon>
        <taxon>Ecdysozoa</taxon>
        <taxon>Nematoda</taxon>
        <taxon>Chromadorea</taxon>
        <taxon>Rhabditida</taxon>
        <taxon>Spirurina</taxon>
        <taxon>Spiruromorpha</taxon>
        <taxon>Spiruroidea</taxon>
        <taxon>Gongylonematidae</taxon>
        <taxon>Gongylonema</taxon>
    </lineage>
</organism>
<reference evidence="1" key="1">
    <citation type="submission" date="2016-06" db="UniProtKB">
        <authorList>
            <consortium name="WormBaseParasite"/>
        </authorList>
    </citation>
    <scope>IDENTIFICATION</scope>
</reference>
<dbReference type="AlphaFoldDB" id="A0A183E4B3"/>
<dbReference type="InterPro" id="IPR011990">
    <property type="entry name" value="TPR-like_helical_dom_sf"/>
</dbReference>
<sequence>LRCTECTDGFCPFLPENAKSTVKCKKCGNESSIVVSDVLELWQKMESCDSSEKDMDKLQRLYDKCEKVFSPYNVALCRLAETIMGLALAMENYAIAAKYTEKTFICFSTFYPRLHPALTVRTYEYSKMLMLDRKYECLQFLQQAFQMMCDSYGPESDFAAETEKILNDVLHPDPSHE</sequence>
<name>A0A183E4B3_9BILA</name>
<evidence type="ECO:0000313" key="1">
    <source>
        <dbReference type="WBParaSite" id="GPUH_0001582601-mRNA-1"/>
    </source>
</evidence>
<proteinExistence type="predicted"/>
<dbReference type="WBParaSite" id="GPUH_0001582601-mRNA-1">
    <property type="protein sequence ID" value="GPUH_0001582601-mRNA-1"/>
    <property type="gene ID" value="GPUH_0001582601"/>
</dbReference>
<protein>
    <submittedName>
        <fullName evidence="1">COPI_C domain-containing protein</fullName>
    </submittedName>
</protein>